<dbReference type="GO" id="GO:0005840">
    <property type="term" value="C:ribosome"/>
    <property type="evidence" value="ECO:0007669"/>
    <property type="project" value="UniProtKB-KW"/>
</dbReference>
<organism evidence="4 5">
    <name type="scientific">Dorea phocaeensis</name>
    <dbReference type="NCBI Taxonomy" id="2040291"/>
    <lineage>
        <taxon>Bacteria</taxon>
        <taxon>Bacillati</taxon>
        <taxon>Bacillota</taxon>
        <taxon>Clostridia</taxon>
        <taxon>Lachnospirales</taxon>
        <taxon>Lachnospiraceae</taxon>
        <taxon>Dorea</taxon>
    </lineage>
</organism>
<evidence type="ECO:0000313" key="5">
    <source>
        <dbReference type="Proteomes" id="UP000528555"/>
    </source>
</evidence>
<dbReference type="CDD" id="cd06088">
    <property type="entry name" value="KOW_RPL14"/>
    <property type="match status" value="1"/>
</dbReference>
<evidence type="ECO:0000256" key="1">
    <source>
        <dbReference type="ARBA" id="ARBA00022980"/>
    </source>
</evidence>
<protein>
    <submittedName>
        <fullName evidence="4">RNA-binding protein</fullName>
    </submittedName>
</protein>
<keyword evidence="1" id="KW-0689">Ribosomal protein</keyword>
<proteinExistence type="predicted"/>
<keyword evidence="2" id="KW-0687">Ribonucleoprotein</keyword>
<dbReference type="EMBL" id="JAAITX010000003">
    <property type="protein sequence ID" value="NVH58278.1"/>
    <property type="molecule type" value="Genomic_DNA"/>
</dbReference>
<dbReference type="InterPro" id="IPR008991">
    <property type="entry name" value="Translation_prot_SH3-like_sf"/>
</dbReference>
<accession>A0A850HGE4</accession>
<keyword evidence="5" id="KW-1185">Reference proteome</keyword>
<sequence>MEMKKGMLAVSKAGHDAGERYVIAAVDNNYVYLVDGRIRTLDKPKKKKKKHIQIIGRTYDLEGATDVKIKRILKED</sequence>
<evidence type="ECO:0000313" key="3">
    <source>
        <dbReference type="EMBL" id="NSK14504.1"/>
    </source>
</evidence>
<dbReference type="RefSeq" id="WP_101694941.1">
    <property type="nucleotide sequence ID" value="NZ_JAAITX010000003.1"/>
</dbReference>
<dbReference type="GO" id="GO:1990904">
    <property type="term" value="C:ribonucleoprotein complex"/>
    <property type="evidence" value="ECO:0007669"/>
    <property type="project" value="UniProtKB-KW"/>
</dbReference>
<dbReference type="InterPro" id="IPR014722">
    <property type="entry name" value="Rib_uL2_dom2"/>
</dbReference>
<reference evidence="4" key="2">
    <citation type="submission" date="2020-02" db="EMBL/GenBank/DDBJ databases">
        <authorList>
            <person name="Littmann E."/>
            <person name="Sorbara M."/>
        </authorList>
    </citation>
    <scope>NUCLEOTIDE SEQUENCE</scope>
    <source>
        <strain evidence="4">MSK.17.11</strain>
        <strain evidence="3">MSK.17.38</strain>
    </source>
</reference>
<gene>
    <name evidence="4" type="ORF">G5A66_06375</name>
    <name evidence="3" type="ORF">G5A75_06395</name>
</gene>
<dbReference type="EMBL" id="JAAIUO010000003">
    <property type="protein sequence ID" value="NSK14504.1"/>
    <property type="molecule type" value="Genomic_DNA"/>
</dbReference>
<dbReference type="Proteomes" id="UP000528555">
    <property type="component" value="Unassembled WGS sequence"/>
</dbReference>
<dbReference type="SUPFAM" id="SSF50104">
    <property type="entry name" value="Translation proteins SH3-like domain"/>
    <property type="match status" value="1"/>
</dbReference>
<evidence type="ECO:0000256" key="2">
    <source>
        <dbReference type="ARBA" id="ARBA00023274"/>
    </source>
</evidence>
<evidence type="ECO:0000313" key="6">
    <source>
        <dbReference type="Proteomes" id="UP000701680"/>
    </source>
</evidence>
<name>A0A850HGE4_9FIRM</name>
<dbReference type="Gene3D" id="2.30.30.30">
    <property type="match status" value="1"/>
</dbReference>
<evidence type="ECO:0000313" key="4">
    <source>
        <dbReference type="EMBL" id="NVH58278.1"/>
    </source>
</evidence>
<dbReference type="AlphaFoldDB" id="A0A850HGE4"/>
<comment type="caution">
    <text evidence="4">The sequence shown here is derived from an EMBL/GenBank/DDBJ whole genome shotgun (WGS) entry which is preliminary data.</text>
</comment>
<dbReference type="InterPro" id="IPR041985">
    <property type="entry name" value="Ribosomal_eL14_KOW"/>
</dbReference>
<dbReference type="OrthoDB" id="1683515at2"/>
<dbReference type="Proteomes" id="UP000701680">
    <property type="component" value="Unassembled WGS sequence"/>
</dbReference>
<reference evidence="5 6" key="1">
    <citation type="journal article" date="2020" name="Cell Host Microbe">
        <title>Functional and Genomic Variation between Human-Derived Isolates of Lachnospiraceae Reveals Inter- and Intra-Species Diversity.</title>
        <authorList>
            <person name="Sorbara M.T."/>
            <person name="Littmann E.R."/>
            <person name="Fontana E."/>
            <person name="Moody T.U."/>
            <person name="Kohout C.E."/>
            <person name="Gjonbalaj M."/>
            <person name="Eaton V."/>
            <person name="Seok R."/>
            <person name="Leiner I.M."/>
            <person name="Pamer E.G."/>
        </authorList>
    </citation>
    <scope>NUCLEOTIDE SEQUENCE [LARGE SCALE GENOMIC DNA]</scope>
    <source>
        <strain evidence="4 5">MSK.17.11</strain>
        <strain evidence="3 6">MSK.17.38</strain>
    </source>
</reference>